<evidence type="ECO:0000256" key="2">
    <source>
        <dbReference type="ARBA" id="ARBA00023014"/>
    </source>
</evidence>
<feature type="domain" description="Molybdopterin oxidoreductase" evidence="4">
    <location>
        <begin position="15"/>
        <end position="90"/>
    </location>
</feature>
<dbReference type="InterPro" id="IPR050612">
    <property type="entry name" value="Prok_Mopterin_Oxidored"/>
</dbReference>
<evidence type="ECO:0000313" key="6">
    <source>
        <dbReference type="Proteomes" id="UP000298050"/>
    </source>
</evidence>
<evidence type="ECO:0000256" key="1">
    <source>
        <dbReference type="ARBA" id="ARBA00023004"/>
    </source>
</evidence>
<comment type="caution">
    <text evidence="5">The sequence shown here is derived from an EMBL/GenBank/DDBJ whole genome shotgun (WGS) entry which is preliminary data.</text>
</comment>
<dbReference type="RefSeq" id="WP_167855030.1">
    <property type="nucleotide sequence ID" value="NZ_SRLE01000062.1"/>
</dbReference>
<keyword evidence="2" id="KW-0479">Metal-binding</keyword>
<sequence length="266" mass="28079">MGESATPTLAEEILEPGEGRLRGLLISGANPVGAMPDTERVVAAFRALELLVVIEPFHTATTALADYVLPPKILFEHADMTFGLEMTNLSIPYAQYTPALVPPPAGSELCDEGYVAWALAKRLGVALNFMGVEMDMDTPPVDDNDFLAVMARNAAVPFEQLQREAVGGKLFELPPKVVAPAGEGAGRFDVIPADVAGELAAFAATTPVSAQVVFAVPADQRRDPRGRGDGGALPGDICRDDVDAPRALPGRRHPLGRQLEPVAAHG</sequence>
<feature type="non-terminal residue" evidence="5">
    <location>
        <position position="266"/>
    </location>
</feature>
<name>A0A4Z0LSP9_9GAMM</name>
<dbReference type="Gene3D" id="3.40.50.740">
    <property type="match status" value="1"/>
</dbReference>
<gene>
    <name evidence="5" type="ORF">E4634_21335</name>
</gene>
<dbReference type="PANTHER" id="PTHR43742">
    <property type="entry name" value="TRIMETHYLAMINE-N-OXIDE REDUCTASE"/>
    <property type="match status" value="1"/>
</dbReference>
<reference evidence="5 6" key="1">
    <citation type="submission" date="2019-04" db="EMBL/GenBank/DDBJ databases">
        <title>Taxonomy of novel Haliea sp. from mangrove soil of West Coast of India.</title>
        <authorList>
            <person name="Verma A."/>
            <person name="Kumar P."/>
            <person name="Krishnamurthi S."/>
        </authorList>
    </citation>
    <scope>NUCLEOTIDE SEQUENCE [LARGE SCALE GENOMIC DNA]</scope>
    <source>
        <strain evidence="5 6">SAOS-164</strain>
    </source>
</reference>
<keyword evidence="6" id="KW-1185">Reference proteome</keyword>
<dbReference type="GO" id="GO:0051536">
    <property type="term" value="F:iron-sulfur cluster binding"/>
    <property type="evidence" value="ECO:0007669"/>
    <property type="project" value="UniProtKB-KW"/>
</dbReference>
<dbReference type="GO" id="GO:0016491">
    <property type="term" value="F:oxidoreductase activity"/>
    <property type="evidence" value="ECO:0007669"/>
    <property type="project" value="InterPro"/>
</dbReference>
<accession>A0A4Z0LSP9</accession>
<keyword evidence="2" id="KW-0411">Iron-sulfur</keyword>
<dbReference type="Proteomes" id="UP000298050">
    <property type="component" value="Unassembled WGS sequence"/>
</dbReference>
<dbReference type="InterPro" id="IPR006656">
    <property type="entry name" value="Mopterin_OxRdtase"/>
</dbReference>
<evidence type="ECO:0000259" key="4">
    <source>
        <dbReference type="Pfam" id="PF00384"/>
    </source>
</evidence>
<proteinExistence type="predicted"/>
<dbReference type="Pfam" id="PF00384">
    <property type="entry name" value="Molybdopterin"/>
    <property type="match status" value="1"/>
</dbReference>
<evidence type="ECO:0000313" key="5">
    <source>
        <dbReference type="EMBL" id="TGD70178.1"/>
    </source>
</evidence>
<evidence type="ECO:0000256" key="3">
    <source>
        <dbReference type="SAM" id="MobiDB-lite"/>
    </source>
</evidence>
<dbReference type="AlphaFoldDB" id="A0A4Z0LSP9"/>
<feature type="region of interest" description="Disordered" evidence="3">
    <location>
        <begin position="220"/>
        <end position="266"/>
    </location>
</feature>
<dbReference type="EMBL" id="SRLE01000062">
    <property type="protein sequence ID" value="TGD70178.1"/>
    <property type="molecule type" value="Genomic_DNA"/>
</dbReference>
<protein>
    <recommendedName>
        <fullName evidence="4">Molybdopterin oxidoreductase domain-containing protein</fullName>
    </recommendedName>
</protein>
<dbReference type="SUPFAM" id="SSF53706">
    <property type="entry name" value="Formate dehydrogenase/DMSO reductase, domains 1-3"/>
    <property type="match status" value="1"/>
</dbReference>
<dbReference type="PANTHER" id="PTHR43742:SF6">
    <property type="entry name" value="OXIDOREDUCTASE YYAE-RELATED"/>
    <property type="match status" value="1"/>
</dbReference>
<organism evidence="5 6">
    <name type="scientific">Mangrovimicrobium sediminis</name>
    <dbReference type="NCBI Taxonomy" id="2562682"/>
    <lineage>
        <taxon>Bacteria</taxon>
        <taxon>Pseudomonadati</taxon>
        <taxon>Pseudomonadota</taxon>
        <taxon>Gammaproteobacteria</taxon>
        <taxon>Cellvibrionales</taxon>
        <taxon>Halieaceae</taxon>
        <taxon>Mangrovimicrobium</taxon>
    </lineage>
</organism>
<keyword evidence="1" id="KW-0408">Iron</keyword>